<evidence type="ECO:0000313" key="1">
    <source>
        <dbReference type="EMBL" id="CCX05349.1"/>
    </source>
</evidence>
<dbReference type="EMBL" id="HF935252">
    <property type="protein sequence ID" value="CCX05349.1"/>
    <property type="molecule type" value="Genomic_DNA"/>
</dbReference>
<organism evidence="1 2">
    <name type="scientific">Pyronema omphalodes (strain CBS 100304)</name>
    <name type="common">Pyronema confluens</name>
    <dbReference type="NCBI Taxonomy" id="1076935"/>
    <lineage>
        <taxon>Eukaryota</taxon>
        <taxon>Fungi</taxon>
        <taxon>Dikarya</taxon>
        <taxon>Ascomycota</taxon>
        <taxon>Pezizomycotina</taxon>
        <taxon>Pezizomycetes</taxon>
        <taxon>Pezizales</taxon>
        <taxon>Pyronemataceae</taxon>
        <taxon>Pyronema</taxon>
    </lineage>
</organism>
<reference evidence="1 2" key="1">
    <citation type="journal article" date="2013" name="PLoS Genet.">
        <title>The genome and development-dependent transcriptomes of Pyronema confluens: a window into fungal evolution.</title>
        <authorList>
            <person name="Traeger S."/>
            <person name="Altegoer F."/>
            <person name="Freitag M."/>
            <person name="Gabaldon T."/>
            <person name="Kempken F."/>
            <person name="Kumar A."/>
            <person name="Marcet-Houben M."/>
            <person name="Poggeler S."/>
            <person name="Stajich J.E."/>
            <person name="Nowrousian M."/>
        </authorList>
    </citation>
    <scope>NUCLEOTIDE SEQUENCE [LARGE SCALE GENOMIC DNA]</scope>
    <source>
        <strain evidence="2">CBS 100304</strain>
        <tissue evidence="1">Vegetative mycelium</tissue>
    </source>
</reference>
<dbReference type="OrthoDB" id="5275938at2759"/>
<accession>U4L042</accession>
<evidence type="ECO:0000313" key="2">
    <source>
        <dbReference type="Proteomes" id="UP000018144"/>
    </source>
</evidence>
<sequence length="141" mass="16295">MAVYLLGSIKSRRFEYLAVVQKSVARLQRKYSGKDLFLHGNNLVHCKARKEYCDAMQLGIIHRFLVNLEPRTLADYDISELCSRIEKLPRDWIIPPAHEGVYTGLSHALCSWIPAFVTEHKKAMEDIKGLTFAEFPSRTWE</sequence>
<name>U4L042_PYROM</name>
<protein>
    <submittedName>
        <fullName evidence="1">Uncharacterized protein</fullName>
    </submittedName>
</protein>
<dbReference type="Proteomes" id="UP000018144">
    <property type="component" value="Unassembled WGS sequence"/>
</dbReference>
<gene>
    <name evidence="1" type="ORF">PCON_04936</name>
</gene>
<proteinExistence type="predicted"/>
<dbReference type="AlphaFoldDB" id="U4L042"/>
<keyword evidence="2" id="KW-1185">Reference proteome</keyword>